<sequence>MAGLERLPRDPYEVASGIQHPDAILLRSFDLQGVAIPESVRCVGCAGVNGIPVDDCAVMVANQIRGFLPTAEMPRCHPHHIGIANENVPDMVSRSAALGEANPNVPGSVDKSRGDYAYTVVDLNVEAPPAIPDRTANIRRVPSIHRSSAH</sequence>
<dbReference type="KEGG" id="mca:MCA1419"/>
<dbReference type="AlphaFoldDB" id="Q608S1"/>
<proteinExistence type="predicted"/>
<dbReference type="EMBL" id="AE017282">
    <property type="protein sequence ID" value="AAU92296.1"/>
    <property type="molecule type" value="Genomic_DNA"/>
</dbReference>
<dbReference type="STRING" id="243233.MCA1419"/>
<dbReference type="eggNOG" id="COG0111">
    <property type="taxonomic scope" value="Bacteria"/>
</dbReference>
<evidence type="ECO:0000313" key="1">
    <source>
        <dbReference type="EMBL" id="AAU92296.1"/>
    </source>
</evidence>
<organism evidence="1 2">
    <name type="scientific">Methylococcus capsulatus (strain ATCC 33009 / NCIMB 11132 / Bath)</name>
    <dbReference type="NCBI Taxonomy" id="243233"/>
    <lineage>
        <taxon>Bacteria</taxon>
        <taxon>Pseudomonadati</taxon>
        <taxon>Pseudomonadota</taxon>
        <taxon>Gammaproteobacteria</taxon>
        <taxon>Methylococcales</taxon>
        <taxon>Methylococcaceae</taxon>
        <taxon>Methylococcus</taxon>
    </lineage>
</organism>
<evidence type="ECO:0000313" key="2">
    <source>
        <dbReference type="Proteomes" id="UP000006821"/>
    </source>
</evidence>
<gene>
    <name evidence="1" type="ordered locus">MCA1419</name>
</gene>
<name>Q608S1_METCA</name>
<dbReference type="HOGENOM" id="CLU_1738352_0_0_6"/>
<accession>Q608S1</accession>
<reference evidence="1 2" key="1">
    <citation type="journal article" date="2004" name="PLoS Biol.">
        <title>Genomic insights into methanotrophy: the complete genome sequence of Methylococcus capsulatus (Bath).</title>
        <authorList>
            <person name="Ward N.L."/>
            <person name="Larsen O."/>
            <person name="Sakwa J."/>
            <person name="Bruseth L."/>
            <person name="Khouri H.M."/>
            <person name="Durkin A.S."/>
            <person name="Dimitrov G."/>
            <person name="Jiang L."/>
            <person name="Scanlan D."/>
            <person name="Kang K.H."/>
            <person name="Lewis M.R."/>
            <person name="Nelson K.E."/>
            <person name="Methe B.A."/>
            <person name="Wu M."/>
            <person name="Heidelberg J.F."/>
            <person name="Paulsen I.T."/>
            <person name="Fouts D.E."/>
            <person name="Ravel J."/>
            <person name="Tettelin H."/>
            <person name="Ren Q."/>
            <person name="Read T.D."/>
            <person name="DeBoy R.T."/>
            <person name="Seshadri R."/>
            <person name="Salzberg S.L."/>
            <person name="Jensen H.B."/>
            <person name="Birkeland N.K."/>
            <person name="Nelson W.C."/>
            <person name="Dodson R.J."/>
            <person name="Grindhaug S.H."/>
            <person name="Holt I.E."/>
            <person name="Eidhammer I."/>
            <person name="Jonasen I."/>
            <person name="Vanaken S."/>
            <person name="Utterback T.R."/>
            <person name="Feldblyum T.V."/>
            <person name="Fraser C.M."/>
            <person name="Lillehaug J.R."/>
            <person name="Eisen J.A."/>
        </authorList>
    </citation>
    <scope>NUCLEOTIDE SEQUENCE [LARGE SCALE GENOMIC DNA]</scope>
    <source>
        <strain evidence="2">ATCC 33009 / NCIMB 11132 / Bath</strain>
    </source>
</reference>
<dbReference type="Proteomes" id="UP000006821">
    <property type="component" value="Chromosome"/>
</dbReference>
<protein>
    <submittedName>
        <fullName evidence="1">Uncharacterized protein</fullName>
    </submittedName>
</protein>